<sequence>MRGRARATATVGALVIAMLLTGCGTEDPVAQDLESAKRAAQQQQEAIVALLPQELIASLEQPDTGVLMACESEGSAQWTGRATVVLSELPDLEATLASIAAAFEERGFAARWDQTISGEPRVQLLGADGDSYLVSPWAEEMSIGVASASPCFPLADDEHPGLVV</sequence>
<dbReference type="AlphaFoldDB" id="A0AA37UIK3"/>
<reference evidence="2" key="2">
    <citation type="submission" date="2023-02" db="EMBL/GenBank/DDBJ databases">
        <authorList>
            <person name="Sun Q."/>
            <person name="Mori K."/>
        </authorList>
    </citation>
    <scope>NUCLEOTIDE SEQUENCE</scope>
    <source>
        <strain evidence="2">NBRC 112289</strain>
    </source>
</reference>
<comment type="caution">
    <text evidence="2">The sequence shown here is derived from an EMBL/GenBank/DDBJ whole genome shotgun (WGS) entry which is preliminary data.</text>
</comment>
<reference evidence="2 3" key="1">
    <citation type="journal article" date="2014" name="Int. J. Syst. Evol. Microbiol.">
        <title>Complete genome sequence of Corynebacterium casei LMG S-19264T (=DSM 44701T), isolated from a smear-ripened cheese.</title>
        <authorList>
            <consortium name="US DOE Joint Genome Institute (JGI-PGF)"/>
            <person name="Walter F."/>
            <person name="Albersmeier A."/>
            <person name="Kalinowski J."/>
            <person name="Ruckert C."/>
        </authorList>
    </citation>
    <scope>NUCLEOTIDE SEQUENCE [LARGE SCALE GENOMIC DNA]</scope>
    <source>
        <strain evidence="2 3">NBRC 112289</strain>
    </source>
</reference>
<dbReference type="PROSITE" id="PS51257">
    <property type="entry name" value="PROKAR_LIPOPROTEIN"/>
    <property type="match status" value="1"/>
</dbReference>
<accession>A0AA37UIK3</accession>
<dbReference type="EMBL" id="BSUL01000001">
    <property type="protein sequence ID" value="GMA26820.1"/>
    <property type="molecule type" value="Genomic_DNA"/>
</dbReference>
<dbReference type="Proteomes" id="UP001157160">
    <property type="component" value="Unassembled WGS sequence"/>
</dbReference>
<evidence type="ECO:0000313" key="1">
    <source>
        <dbReference type="EMBL" id="GMA26820.1"/>
    </source>
</evidence>
<evidence type="ECO:0000313" key="3">
    <source>
        <dbReference type="Proteomes" id="UP001157160"/>
    </source>
</evidence>
<protein>
    <submittedName>
        <fullName evidence="2">Uncharacterized protein</fullName>
    </submittedName>
</protein>
<gene>
    <name evidence="1" type="ORF">GCM10025874_00730</name>
    <name evidence="2" type="ORF">GCM10025874_31880</name>
</gene>
<dbReference type="EMBL" id="BSUL01000002">
    <property type="protein sequence ID" value="GMA29935.1"/>
    <property type="molecule type" value="Genomic_DNA"/>
</dbReference>
<organism evidence="2 3">
    <name type="scientific">Arenivirga flava</name>
    <dbReference type="NCBI Taxonomy" id="1930060"/>
    <lineage>
        <taxon>Bacteria</taxon>
        <taxon>Bacillati</taxon>
        <taxon>Actinomycetota</taxon>
        <taxon>Actinomycetes</taxon>
        <taxon>Micrococcales</taxon>
        <taxon>Microbacteriaceae</taxon>
        <taxon>Arenivirga</taxon>
    </lineage>
</organism>
<name>A0AA37UIK3_9MICO</name>
<evidence type="ECO:0000313" key="2">
    <source>
        <dbReference type="EMBL" id="GMA29935.1"/>
    </source>
</evidence>
<proteinExistence type="predicted"/>
<keyword evidence="3" id="KW-1185">Reference proteome</keyword>